<comment type="subcellular location">
    <subcellularLocation>
        <location evidence="1">Nucleus</location>
    </subcellularLocation>
</comment>
<dbReference type="RefSeq" id="XP_001022371.1">
    <property type="nucleotide sequence ID" value="XM_001022371.3"/>
</dbReference>
<evidence type="ECO:0000256" key="3">
    <source>
        <dbReference type="ARBA" id="ARBA00022517"/>
    </source>
</evidence>
<accession>I7M9M6</accession>
<evidence type="ECO:0000313" key="8">
    <source>
        <dbReference type="Proteomes" id="UP000009168"/>
    </source>
</evidence>
<dbReference type="GeneID" id="7831576"/>
<dbReference type="AlphaFoldDB" id="I7M9M6"/>
<evidence type="ECO:0000313" key="7">
    <source>
        <dbReference type="EMBL" id="EAS02126.1"/>
    </source>
</evidence>
<dbReference type="PROSITE" id="PS01073">
    <property type="entry name" value="RIBOSOMAL_L24E"/>
    <property type="match status" value="1"/>
</dbReference>
<dbReference type="InterPro" id="IPR011017">
    <property type="entry name" value="TRASH_dom"/>
</dbReference>
<dbReference type="InterPro" id="IPR038630">
    <property type="entry name" value="L24e/L24_sf"/>
</dbReference>
<organism evidence="7 8">
    <name type="scientific">Tetrahymena thermophila (strain SB210)</name>
    <dbReference type="NCBI Taxonomy" id="312017"/>
    <lineage>
        <taxon>Eukaryota</taxon>
        <taxon>Sar</taxon>
        <taxon>Alveolata</taxon>
        <taxon>Ciliophora</taxon>
        <taxon>Intramacronucleata</taxon>
        <taxon>Oligohymenophorea</taxon>
        <taxon>Hymenostomatida</taxon>
        <taxon>Tetrahymenina</taxon>
        <taxon>Tetrahymenidae</taxon>
        <taxon>Tetrahymena</taxon>
    </lineage>
</organism>
<feature type="domain" description="TRASH" evidence="6">
    <location>
        <begin position="6"/>
        <end position="44"/>
    </location>
</feature>
<reference evidence="8" key="1">
    <citation type="journal article" date="2006" name="PLoS Biol.">
        <title>Macronuclear genome sequence of the ciliate Tetrahymena thermophila, a model eukaryote.</title>
        <authorList>
            <person name="Eisen J.A."/>
            <person name="Coyne R.S."/>
            <person name="Wu M."/>
            <person name="Wu D."/>
            <person name="Thiagarajan M."/>
            <person name="Wortman J.R."/>
            <person name="Badger J.H."/>
            <person name="Ren Q."/>
            <person name="Amedeo P."/>
            <person name="Jones K.M."/>
            <person name="Tallon L.J."/>
            <person name="Delcher A.L."/>
            <person name="Salzberg S.L."/>
            <person name="Silva J.C."/>
            <person name="Haas B.J."/>
            <person name="Majoros W.H."/>
            <person name="Farzad M."/>
            <person name="Carlton J.M."/>
            <person name="Smith R.K. Jr."/>
            <person name="Garg J."/>
            <person name="Pearlman R.E."/>
            <person name="Karrer K.M."/>
            <person name="Sun L."/>
            <person name="Manning G."/>
            <person name="Elde N.C."/>
            <person name="Turkewitz A.P."/>
            <person name="Asai D.J."/>
            <person name="Wilkes D.E."/>
            <person name="Wang Y."/>
            <person name="Cai H."/>
            <person name="Collins K."/>
            <person name="Stewart B.A."/>
            <person name="Lee S.R."/>
            <person name="Wilamowska K."/>
            <person name="Weinberg Z."/>
            <person name="Ruzzo W.L."/>
            <person name="Wloga D."/>
            <person name="Gaertig J."/>
            <person name="Frankel J."/>
            <person name="Tsao C.-C."/>
            <person name="Gorovsky M.A."/>
            <person name="Keeling P.J."/>
            <person name="Waller R.F."/>
            <person name="Patron N.J."/>
            <person name="Cherry J.M."/>
            <person name="Stover N.A."/>
            <person name="Krieger C.J."/>
            <person name="del Toro C."/>
            <person name="Ryder H.F."/>
            <person name="Williamson S.C."/>
            <person name="Barbeau R.A."/>
            <person name="Hamilton E.P."/>
            <person name="Orias E."/>
        </authorList>
    </citation>
    <scope>NUCLEOTIDE SEQUENCE [LARGE SCALE GENOMIC DNA]</scope>
    <source>
        <strain evidence="8">SB210</strain>
    </source>
</reference>
<protein>
    <submittedName>
        <fullName evidence="7">60S ribosomal protein L24</fullName>
    </submittedName>
</protein>
<keyword evidence="4" id="KW-0539">Nucleus</keyword>
<dbReference type="SMART" id="SM00746">
    <property type="entry name" value="TRASH"/>
    <property type="match status" value="1"/>
</dbReference>
<comment type="similarity">
    <text evidence="2">Belongs to the eukaryotic ribosomal protein eL24 family.</text>
</comment>
<keyword evidence="8" id="KW-1185">Reference proteome</keyword>
<dbReference type="Gene3D" id="2.30.170.20">
    <property type="entry name" value="Ribosomal protein L24e"/>
    <property type="match status" value="1"/>
</dbReference>
<evidence type="ECO:0000256" key="5">
    <source>
        <dbReference type="SAM" id="MobiDB-lite"/>
    </source>
</evidence>
<dbReference type="eggNOG" id="KOG1723">
    <property type="taxonomic scope" value="Eukaryota"/>
</dbReference>
<proteinExistence type="inferred from homology"/>
<dbReference type="GO" id="GO:0003735">
    <property type="term" value="F:structural constituent of ribosome"/>
    <property type="evidence" value="ECO:0007669"/>
    <property type="project" value="InterPro"/>
</dbReference>
<feature type="compositionally biased region" description="Acidic residues" evidence="5">
    <location>
        <begin position="177"/>
        <end position="186"/>
    </location>
</feature>
<dbReference type="Proteomes" id="UP000009168">
    <property type="component" value="Unassembled WGS sequence"/>
</dbReference>
<dbReference type="FunFam" id="2.30.170.20:FF:000001">
    <property type="entry name" value="probable ribosome biogenesis protein RLP24"/>
    <property type="match status" value="1"/>
</dbReference>
<dbReference type="HOGENOM" id="CLU_089419_1_1_1"/>
<dbReference type="OMA" id="CWLCSSN"/>
<evidence type="ECO:0000256" key="1">
    <source>
        <dbReference type="ARBA" id="ARBA00004123"/>
    </source>
</evidence>
<keyword evidence="7" id="KW-0687">Ribonucleoprotein</keyword>
<dbReference type="SUPFAM" id="SSF57716">
    <property type="entry name" value="Glucocorticoid receptor-like (DNA-binding domain)"/>
    <property type="match status" value="1"/>
</dbReference>
<dbReference type="PANTHER" id="PTHR10792">
    <property type="entry name" value="60S RIBOSOMAL PROTEIN L24"/>
    <property type="match status" value="1"/>
</dbReference>
<keyword evidence="7" id="KW-0689">Ribosomal protein</keyword>
<dbReference type="PANTHER" id="PTHR10792:SF8">
    <property type="entry name" value="RIBOSOME BIOGENESIS PROTEIN RLP24-RELATED"/>
    <property type="match status" value="1"/>
</dbReference>
<sequence>MRIEKCYFCSSPVYPGHGIQFVRNDSKVFRFCRSKCHRHFKAKHNPRKMKWTKAYRKAHGKEMLKDSVFDFEKKRNEPVKYNRELYVNTIRAMKRIEKIKQTREEIFKENRLKLSRRVKQQQIKKDLEKHATLIPEGPVKHTIEEQLKEKHQELVKQNLAASLKAKKNKQVPKNDGMDEESNELSD</sequence>
<dbReference type="InterPro" id="IPR023442">
    <property type="entry name" value="Ribosomal_eL24_CS"/>
</dbReference>
<dbReference type="Pfam" id="PF01246">
    <property type="entry name" value="Ribosomal_L24e"/>
    <property type="match status" value="1"/>
</dbReference>
<dbReference type="InterPro" id="IPR056366">
    <property type="entry name" value="Ribosomal_eL24"/>
</dbReference>
<gene>
    <name evidence="7" type="ORF">TTHERM_00558070</name>
</gene>
<dbReference type="InterPro" id="IPR000988">
    <property type="entry name" value="Ribosomal_eL24-rel_N"/>
</dbReference>
<evidence type="ECO:0000256" key="2">
    <source>
        <dbReference type="ARBA" id="ARBA00005647"/>
    </source>
</evidence>
<name>I7M9M6_TETTS</name>
<dbReference type="KEGG" id="tet:TTHERM_00558070"/>
<keyword evidence="3" id="KW-0690">Ribosome biogenesis</keyword>
<evidence type="ECO:0000256" key="4">
    <source>
        <dbReference type="ARBA" id="ARBA00023242"/>
    </source>
</evidence>
<dbReference type="EMBL" id="GG662547">
    <property type="protein sequence ID" value="EAS02126.1"/>
    <property type="molecule type" value="Genomic_DNA"/>
</dbReference>
<dbReference type="STRING" id="312017.I7M9M6"/>
<dbReference type="GO" id="GO:0005840">
    <property type="term" value="C:ribosome"/>
    <property type="evidence" value="ECO:0007669"/>
    <property type="project" value="UniProtKB-KW"/>
</dbReference>
<dbReference type="InParanoid" id="I7M9M6"/>
<dbReference type="FunCoup" id="I7M9M6">
    <property type="interactions" value="561"/>
</dbReference>
<dbReference type="OrthoDB" id="10262490at2759"/>
<dbReference type="GO" id="GO:0005730">
    <property type="term" value="C:nucleolus"/>
    <property type="evidence" value="ECO:0007669"/>
    <property type="project" value="TreeGrafter"/>
</dbReference>
<dbReference type="CDD" id="cd00472">
    <property type="entry name" value="Ribosomal_L24e_L24"/>
    <property type="match status" value="1"/>
</dbReference>
<evidence type="ECO:0000259" key="6">
    <source>
        <dbReference type="SMART" id="SM00746"/>
    </source>
</evidence>
<dbReference type="GO" id="GO:0042273">
    <property type="term" value="P:ribosomal large subunit biogenesis"/>
    <property type="evidence" value="ECO:0007669"/>
    <property type="project" value="TreeGrafter"/>
</dbReference>
<feature type="region of interest" description="Disordered" evidence="5">
    <location>
        <begin position="158"/>
        <end position="186"/>
    </location>
</feature>